<name>A0A917HIJ0_9BACI</name>
<dbReference type="InterPro" id="IPR036388">
    <property type="entry name" value="WH-like_DNA-bd_sf"/>
</dbReference>
<keyword evidence="4" id="KW-0010">Activator</keyword>
<evidence type="ECO:0000256" key="4">
    <source>
        <dbReference type="ARBA" id="ARBA00023159"/>
    </source>
</evidence>
<dbReference type="CDD" id="cd05568">
    <property type="entry name" value="PTS_IIB_bgl_like"/>
    <property type="match status" value="1"/>
</dbReference>
<dbReference type="AlphaFoldDB" id="A0A917HIJ0"/>
<dbReference type="Pfam" id="PF05043">
    <property type="entry name" value="Mga"/>
    <property type="match status" value="1"/>
</dbReference>
<dbReference type="InterPro" id="IPR016152">
    <property type="entry name" value="PTrfase/Anion_transptr"/>
</dbReference>
<proteinExistence type="predicted"/>
<keyword evidence="2" id="KW-0677">Repeat</keyword>
<feature type="domain" description="PTS EIIA type-2" evidence="6">
    <location>
        <begin position="514"/>
        <end position="654"/>
    </location>
</feature>
<organism evidence="9 10">
    <name type="scientific">Virgibacillus oceani</name>
    <dbReference type="NCBI Taxonomy" id="1479511"/>
    <lineage>
        <taxon>Bacteria</taxon>
        <taxon>Bacillati</taxon>
        <taxon>Bacillota</taxon>
        <taxon>Bacilli</taxon>
        <taxon>Bacillales</taxon>
        <taxon>Bacillaceae</taxon>
        <taxon>Virgibacillus</taxon>
    </lineage>
</organism>
<evidence type="ECO:0000256" key="3">
    <source>
        <dbReference type="ARBA" id="ARBA00023015"/>
    </source>
</evidence>
<dbReference type="Pfam" id="PF00874">
    <property type="entry name" value="PRD"/>
    <property type="match status" value="2"/>
</dbReference>
<dbReference type="Pfam" id="PF08279">
    <property type="entry name" value="HTH_11"/>
    <property type="match status" value="1"/>
</dbReference>
<evidence type="ECO:0000259" key="6">
    <source>
        <dbReference type="PROSITE" id="PS51094"/>
    </source>
</evidence>
<reference evidence="9" key="2">
    <citation type="submission" date="2020-09" db="EMBL/GenBank/DDBJ databases">
        <authorList>
            <person name="Sun Q."/>
            <person name="Zhou Y."/>
        </authorList>
    </citation>
    <scope>NUCLEOTIDE SEQUENCE</scope>
    <source>
        <strain evidence="9">CGMCC 1.12754</strain>
    </source>
</reference>
<evidence type="ECO:0000256" key="5">
    <source>
        <dbReference type="ARBA" id="ARBA00023163"/>
    </source>
</evidence>
<comment type="caution">
    <text evidence="9">The sequence shown here is derived from an EMBL/GenBank/DDBJ whole genome shotgun (WGS) entry which is preliminary data.</text>
</comment>
<evidence type="ECO:0000313" key="9">
    <source>
        <dbReference type="EMBL" id="GGG79742.1"/>
    </source>
</evidence>
<keyword evidence="1" id="KW-0808">Transferase</keyword>
<accession>A0A917HIJ0</accession>
<dbReference type="Gene3D" id="1.10.10.10">
    <property type="entry name" value="Winged helix-like DNA-binding domain superfamily/Winged helix DNA-binding domain"/>
    <property type="match status" value="2"/>
</dbReference>
<dbReference type="PROSITE" id="PS51094">
    <property type="entry name" value="PTS_EIIA_TYPE_2"/>
    <property type="match status" value="1"/>
</dbReference>
<dbReference type="Gene3D" id="1.10.1790.10">
    <property type="entry name" value="PRD domain"/>
    <property type="match status" value="2"/>
</dbReference>
<dbReference type="SUPFAM" id="SSF46785">
    <property type="entry name" value="Winged helix' DNA-binding domain"/>
    <property type="match status" value="1"/>
</dbReference>
<dbReference type="InterPro" id="IPR036634">
    <property type="entry name" value="PRD_sf"/>
</dbReference>
<dbReference type="InterPro" id="IPR013196">
    <property type="entry name" value="HTH_11"/>
</dbReference>
<keyword evidence="10" id="KW-1185">Reference proteome</keyword>
<dbReference type="GO" id="GO:0008982">
    <property type="term" value="F:protein-N(PI)-phosphohistidine-sugar phosphotransferase activity"/>
    <property type="evidence" value="ECO:0007669"/>
    <property type="project" value="InterPro"/>
</dbReference>
<feature type="domain" description="PTS EIIB type-2" evidence="7">
    <location>
        <begin position="419"/>
        <end position="510"/>
    </location>
</feature>
<dbReference type="InterPro" id="IPR011608">
    <property type="entry name" value="PRD"/>
</dbReference>
<dbReference type="InterPro" id="IPR036095">
    <property type="entry name" value="PTS_EIIB-like_sf"/>
</dbReference>
<dbReference type="InterPro" id="IPR013011">
    <property type="entry name" value="PTS_EIIB_2"/>
</dbReference>
<dbReference type="SUPFAM" id="SSF52794">
    <property type="entry name" value="PTS system IIB component-like"/>
    <property type="match status" value="1"/>
</dbReference>
<reference evidence="9" key="1">
    <citation type="journal article" date="2014" name="Int. J. Syst. Evol. Microbiol.">
        <title>Complete genome sequence of Corynebacterium casei LMG S-19264T (=DSM 44701T), isolated from a smear-ripened cheese.</title>
        <authorList>
            <consortium name="US DOE Joint Genome Institute (JGI-PGF)"/>
            <person name="Walter F."/>
            <person name="Albersmeier A."/>
            <person name="Kalinowski J."/>
            <person name="Ruckert C."/>
        </authorList>
    </citation>
    <scope>NUCLEOTIDE SEQUENCE</scope>
    <source>
        <strain evidence="9">CGMCC 1.12754</strain>
    </source>
</reference>
<evidence type="ECO:0000256" key="1">
    <source>
        <dbReference type="ARBA" id="ARBA00022679"/>
    </source>
</evidence>
<dbReference type="PANTHER" id="PTHR30185">
    <property type="entry name" value="CRYPTIC BETA-GLUCOSIDE BGL OPERON ANTITERMINATOR"/>
    <property type="match status" value="1"/>
</dbReference>
<dbReference type="SUPFAM" id="SSF55804">
    <property type="entry name" value="Phoshotransferase/anion transport protein"/>
    <property type="match status" value="1"/>
</dbReference>
<dbReference type="RefSeq" id="WP_188455844.1">
    <property type="nucleotide sequence ID" value="NZ_BMFR01000011.1"/>
</dbReference>
<evidence type="ECO:0000259" key="7">
    <source>
        <dbReference type="PROSITE" id="PS51099"/>
    </source>
</evidence>
<keyword evidence="3" id="KW-0805">Transcription regulation</keyword>
<sequence>MSLYLTDRMAEIIKILSSTDEFVTSNELATKLGVTSRTIRDDIKIINGKITNFKTEIISQRGKGYKISSMSKQQLKELQNAVETENFLFDTKSVTPDDRVRFIIKRLLYANESITLESLSDELYVSDSTIKNDLKKVKEVLNSYNIKVVKDNKGIRAKGNEINKRFCISDYFINSEEIENSIIIKLVNSFGYHFYDDDINKIKEIILHELNENDIEVTDDTLNKIAIHMIIAIGRIKSGLPISSISNMDYLKHESEYTIAENINKAIESLYNIKVPEQEIAYTTLHLVGNRLGQKGKIALPDLKLFLGEDIFKLSMDIVEQTRIGIKGLNIDEDEELIYSLGLHLKQLVTRLTFNMNIRNPMVDEIKIKYPLAFETGVIAAHCVEKVTGFKVNENEIGFLALHFGAAIERQRIKTISKKKVALVCASGMATSELLLTKLSHVLDNTYNLIGAYALHQLDELLKQNPDLVLTTVPIDGELDIPVVHVPSILDDKDVSRIQHSLEKTQSKQKIISQFFSRELFFPDLKTETKEETLAFLTRTMIQQGCIDSEIQNSIMERERISPTSIGDMVAIPHPLNMVSNQSFICTALLDKPLKWSSSEEVKLVMIIVLENRWQEKFQEIFESLYEIIQTSKNVESMCKKRTFNEFLEFIDSI</sequence>
<dbReference type="PROSITE" id="PS51099">
    <property type="entry name" value="PTS_EIIB_TYPE_2"/>
    <property type="match status" value="1"/>
</dbReference>
<dbReference type="InterPro" id="IPR036390">
    <property type="entry name" value="WH_DNA-bd_sf"/>
</dbReference>
<evidence type="ECO:0000259" key="8">
    <source>
        <dbReference type="PROSITE" id="PS51372"/>
    </source>
</evidence>
<protein>
    <submittedName>
        <fullName evidence="9">LicABCH operon regulator</fullName>
    </submittedName>
</protein>
<dbReference type="GO" id="GO:0009401">
    <property type="term" value="P:phosphoenolpyruvate-dependent sugar phosphotransferase system"/>
    <property type="evidence" value="ECO:0007669"/>
    <property type="project" value="InterPro"/>
</dbReference>
<feature type="domain" description="PRD" evidence="8">
    <location>
        <begin position="306"/>
        <end position="414"/>
    </location>
</feature>
<evidence type="ECO:0000256" key="2">
    <source>
        <dbReference type="ARBA" id="ARBA00022737"/>
    </source>
</evidence>
<dbReference type="InterPro" id="IPR002178">
    <property type="entry name" value="PTS_EIIA_type-2_dom"/>
</dbReference>
<feature type="domain" description="PRD" evidence="8">
    <location>
        <begin position="193"/>
        <end position="297"/>
    </location>
</feature>
<keyword evidence="5" id="KW-0804">Transcription</keyword>
<dbReference type="InterPro" id="IPR050661">
    <property type="entry name" value="BglG_antiterminators"/>
</dbReference>
<dbReference type="GO" id="GO:0006355">
    <property type="term" value="P:regulation of DNA-templated transcription"/>
    <property type="evidence" value="ECO:0007669"/>
    <property type="project" value="InterPro"/>
</dbReference>
<dbReference type="Proteomes" id="UP000622860">
    <property type="component" value="Unassembled WGS sequence"/>
</dbReference>
<dbReference type="Gene3D" id="3.40.50.2300">
    <property type="match status" value="1"/>
</dbReference>
<dbReference type="Gene3D" id="3.40.930.10">
    <property type="entry name" value="Mannitol-specific EII, Chain A"/>
    <property type="match status" value="1"/>
</dbReference>
<gene>
    <name evidence="9" type="primary">licR</name>
    <name evidence="9" type="ORF">GCM10011398_26330</name>
</gene>
<dbReference type="Pfam" id="PF00359">
    <property type="entry name" value="PTS_EIIA_2"/>
    <property type="match status" value="1"/>
</dbReference>
<dbReference type="EMBL" id="BMFR01000011">
    <property type="protein sequence ID" value="GGG79742.1"/>
    <property type="molecule type" value="Genomic_DNA"/>
</dbReference>
<dbReference type="PANTHER" id="PTHR30185:SF13">
    <property type="entry name" value="LICABCH OPERON REGULATOR-RELATED"/>
    <property type="match status" value="1"/>
</dbReference>
<evidence type="ECO:0000313" key="10">
    <source>
        <dbReference type="Proteomes" id="UP000622860"/>
    </source>
</evidence>
<dbReference type="SUPFAM" id="SSF63520">
    <property type="entry name" value="PTS-regulatory domain, PRD"/>
    <property type="match status" value="2"/>
</dbReference>
<dbReference type="PROSITE" id="PS51372">
    <property type="entry name" value="PRD_2"/>
    <property type="match status" value="2"/>
</dbReference>
<dbReference type="InterPro" id="IPR007737">
    <property type="entry name" value="Mga_HTH"/>
</dbReference>